<dbReference type="GO" id="GO:0004824">
    <property type="term" value="F:lysine-tRNA ligase activity"/>
    <property type="evidence" value="ECO:0007669"/>
    <property type="project" value="InterPro"/>
</dbReference>
<organism evidence="5 6">
    <name type="scientific">Candidatus Magasanikbacteria bacterium RIFCSPHIGHO2_01_FULL_50_8</name>
    <dbReference type="NCBI Taxonomy" id="1798674"/>
    <lineage>
        <taxon>Bacteria</taxon>
        <taxon>Candidatus Magasanikiibacteriota</taxon>
    </lineage>
</organism>
<gene>
    <name evidence="5" type="ORF">A2848_01435</name>
</gene>
<evidence type="ECO:0000313" key="6">
    <source>
        <dbReference type="Proteomes" id="UP000176329"/>
    </source>
</evidence>
<dbReference type="InterPro" id="IPR004525">
    <property type="entry name" value="EpmA"/>
</dbReference>
<keyword evidence="2" id="KW-0547">Nucleotide-binding</keyword>
<keyword evidence="3" id="KW-0067">ATP-binding</keyword>
<dbReference type="GO" id="GO:0006430">
    <property type="term" value="P:lysyl-tRNA aminoacylation"/>
    <property type="evidence" value="ECO:0007669"/>
    <property type="project" value="InterPro"/>
</dbReference>
<dbReference type="Gene3D" id="3.30.930.10">
    <property type="entry name" value="Bira Bifunctional Protein, Domain 2"/>
    <property type="match status" value="1"/>
</dbReference>
<reference evidence="5 6" key="1">
    <citation type="journal article" date="2016" name="Nat. Commun.">
        <title>Thousands of microbial genomes shed light on interconnected biogeochemical processes in an aquifer system.</title>
        <authorList>
            <person name="Anantharaman K."/>
            <person name="Brown C.T."/>
            <person name="Hug L.A."/>
            <person name="Sharon I."/>
            <person name="Castelle C.J."/>
            <person name="Probst A.J."/>
            <person name="Thomas B.C."/>
            <person name="Singh A."/>
            <person name="Wilkins M.J."/>
            <person name="Karaoz U."/>
            <person name="Brodie E.L."/>
            <person name="Williams K.H."/>
            <person name="Hubbard S.S."/>
            <person name="Banfield J.F."/>
        </authorList>
    </citation>
    <scope>NUCLEOTIDE SEQUENCE [LARGE SCALE GENOMIC DNA]</scope>
</reference>
<evidence type="ECO:0000313" key="5">
    <source>
        <dbReference type="EMBL" id="OGH62121.1"/>
    </source>
</evidence>
<evidence type="ECO:0000259" key="4">
    <source>
        <dbReference type="PROSITE" id="PS50862"/>
    </source>
</evidence>
<protein>
    <submittedName>
        <fullName evidence="5">EF-P lysine aminoacylase GenX</fullName>
    </submittedName>
</protein>
<dbReference type="InterPro" id="IPR006195">
    <property type="entry name" value="aa-tRNA-synth_II"/>
</dbReference>
<dbReference type="Proteomes" id="UP000176329">
    <property type="component" value="Unassembled WGS sequence"/>
</dbReference>
<accession>A0A1F6LRU8</accession>
<sequence length="338" mass="38880">MHWLTLQKRTHYLRSIRELFWSWGFTEVDTPLIVACPGQEPFLDPFETRVEDAAGRAHPGYLITSPEYAMKKLLAKAALGEAPEFGKIFQLGKVFRNNEDFGGTHNPEFTMIEWYRLGADYTDLMTDVETLVCEMVAGGVFASAVAGPSAKANTPPDQLTYQNRTINLQRPWRRITVVEAFKEFAHRDDALELAEKNPDEFYKIFMNEVEPKFRDLEYPIFLTEYPASMAALARKKTSDPHVAERFECYIGGLEIANAFSELTDATEQRARFEIEQQERIHLGKKSFEIDEEFLRLLPHIKKAAGISVGVDRLIMLLEDKRDINDVIFWPCRDLFEAQ</sequence>
<dbReference type="PANTHER" id="PTHR42918:SF6">
    <property type="entry name" value="ELONGATION FACTOR P--(R)-BETA-LYSINE LIGASE"/>
    <property type="match status" value="1"/>
</dbReference>
<dbReference type="EMBL" id="MFPV01000020">
    <property type="protein sequence ID" value="OGH62121.1"/>
    <property type="molecule type" value="Genomic_DNA"/>
</dbReference>
<feature type="domain" description="Aminoacyl-transfer RNA synthetases class-II family profile" evidence="4">
    <location>
        <begin position="9"/>
        <end position="330"/>
    </location>
</feature>
<dbReference type="GO" id="GO:0005524">
    <property type="term" value="F:ATP binding"/>
    <property type="evidence" value="ECO:0007669"/>
    <property type="project" value="UniProtKB-KW"/>
</dbReference>
<evidence type="ECO:0000256" key="2">
    <source>
        <dbReference type="ARBA" id="ARBA00022741"/>
    </source>
</evidence>
<dbReference type="SUPFAM" id="SSF55681">
    <property type="entry name" value="Class II aaRS and biotin synthetases"/>
    <property type="match status" value="1"/>
</dbReference>
<dbReference type="GO" id="GO:0005829">
    <property type="term" value="C:cytosol"/>
    <property type="evidence" value="ECO:0007669"/>
    <property type="project" value="TreeGrafter"/>
</dbReference>
<keyword evidence="1" id="KW-0436">Ligase</keyword>
<dbReference type="AlphaFoldDB" id="A0A1F6LRU8"/>
<dbReference type="InterPro" id="IPR004364">
    <property type="entry name" value="Aa-tRNA-synt_II"/>
</dbReference>
<evidence type="ECO:0000256" key="1">
    <source>
        <dbReference type="ARBA" id="ARBA00022598"/>
    </source>
</evidence>
<proteinExistence type="predicted"/>
<dbReference type="NCBIfam" id="TIGR00462">
    <property type="entry name" value="genX"/>
    <property type="match status" value="1"/>
</dbReference>
<dbReference type="PROSITE" id="PS50862">
    <property type="entry name" value="AA_TRNA_LIGASE_II"/>
    <property type="match status" value="1"/>
</dbReference>
<dbReference type="InterPro" id="IPR045864">
    <property type="entry name" value="aa-tRNA-synth_II/BPL/LPL"/>
</dbReference>
<dbReference type="PANTHER" id="PTHR42918">
    <property type="entry name" value="LYSYL-TRNA SYNTHETASE"/>
    <property type="match status" value="1"/>
</dbReference>
<evidence type="ECO:0000256" key="3">
    <source>
        <dbReference type="ARBA" id="ARBA00022840"/>
    </source>
</evidence>
<comment type="caution">
    <text evidence="5">The sequence shown here is derived from an EMBL/GenBank/DDBJ whole genome shotgun (WGS) entry which is preliminary data.</text>
</comment>
<dbReference type="Pfam" id="PF00152">
    <property type="entry name" value="tRNA-synt_2"/>
    <property type="match status" value="1"/>
</dbReference>
<name>A0A1F6LRU8_9BACT</name>
<dbReference type="GO" id="GO:0000049">
    <property type="term" value="F:tRNA binding"/>
    <property type="evidence" value="ECO:0007669"/>
    <property type="project" value="TreeGrafter"/>
</dbReference>